<dbReference type="SUPFAM" id="SSF55347">
    <property type="entry name" value="Glyceraldehyde-3-phosphate dehydrogenase-like, C-terminal domain"/>
    <property type="match status" value="1"/>
</dbReference>
<dbReference type="PANTHER" id="PTHR43377:SF1">
    <property type="entry name" value="BILIVERDIN REDUCTASE A"/>
    <property type="match status" value="1"/>
</dbReference>
<reference evidence="3 4" key="1">
    <citation type="submission" date="2018-08" db="EMBL/GenBank/DDBJ databases">
        <title>Pallidiluteibacterium maritimus gen. nov., sp. nov., isolated from coastal sediment.</title>
        <authorList>
            <person name="Zhou L.Y."/>
        </authorList>
    </citation>
    <scope>NUCLEOTIDE SEQUENCE [LARGE SCALE GENOMIC DNA]</scope>
    <source>
        <strain evidence="3 4">XSD2</strain>
    </source>
</reference>
<dbReference type="InterPro" id="IPR055170">
    <property type="entry name" value="GFO_IDH_MocA-like_dom"/>
</dbReference>
<dbReference type="InterPro" id="IPR000683">
    <property type="entry name" value="Gfo/Idh/MocA-like_OxRdtase_N"/>
</dbReference>
<comment type="caution">
    <text evidence="3">The sequence shown here is derived from an EMBL/GenBank/DDBJ whole genome shotgun (WGS) entry which is preliminary data.</text>
</comment>
<organism evidence="3 4">
    <name type="scientific">Maribellus luteus</name>
    <dbReference type="NCBI Taxonomy" id="2305463"/>
    <lineage>
        <taxon>Bacteria</taxon>
        <taxon>Pseudomonadati</taxon>
        <taxon>Bacteroidota</taxon>
        <taxon>Bacteroidia</taxon>
        <taxon>Marinilabiliales</taxon>
        <taxon>Prolixibacteraceae</taxon>
        <taxon>Maribellus</taxon>
    </lineage>
</organism>
<dbReference type="GO" id="GO:0000166">
    <property type="term" value="F:nucleotide binding"/>
    <property type="evidence" value="ECO:0007669"/>
    <property type="project" value="InterPro"/>
</dbReference>
<name>A0A399T2G1_9BACT</name>
<accession>A0A399T2G1</accession>
<keyword evidence="4" id="KW-1185">Reference proteome</keyword>
<dbReference type="Gene3D" id="3.30.360.10">
    <property type="entry name" value="Dihydrodipicolinate Reductase, domain 2"/>
    <property type="match status" value="1"/>
</dbReference>
<feature type="domain" description="GFO/IDH/MocA-like oxidoreductase" evidence="2">
    <location>
        <begin position="143"/>
        <end position="249"/>
    </location>
</feature>
<dbReference type="PANTHER" id="PTHR43377">
    <property type="entry name" value="BILIVERDIN REDUCTASE A"/>
    <property type="match status" value="1"/>
</dbReference>
<dbReference type="RefSeq" id="WP_119437020.1">
    <property type="nucleotide sequence ID" value="NZ_QWGR01000003.1"/>
</dbReference>
<dbReference type="InterPro" id="IPR051450">
    <property type="entry name" value="Gfo/Idh/MocA_Oxidoreductases"/>
</dbReference>
<dbReference type="EMBL" id="QWGR01000003">
    <property type="protein sequence ID" value="RIJ49134.1"/>
    <property type="molecule type" value="Genomic_DNA"/>
</dbReference>
<dbReference type="Gene3D" id="3.40.50.720">
    <property type="entry name" value="NAD(P)-binding Rossmann-like Domain"/>
    <property type="match status" value="1"/>
</dbReference>
<dbReference type="Proteomes" id="UP000265926">
    <property type="component" value="Unassembled WGS sequence"/>
</dbReference>
<protein>
    <submittedName>
        <fullName evidence="3">Gfo/Idh/MocA family oxidoreductase</fullName>
    </submittedName>
</protein>
<dbReference type="SUPFAM" id="SSF51735">
    <property type="entry name" value="NAD(P)-binding Rossmann-fold domains"/>
    <property type="match status" value="1"/>
</dbReference>
<proteinExistence type="predicted"/>
<dbReference type="InterPro" id="IPR036291">
    <property type="entry name" value="NAD(P)-bd_dom_sf"/>
</dbReference>
<sequence>MKRVAVIGFGFMGIMHSRQLLVSEGVELVAIIEKDVASVAKKLNEQVGNFAVGEVDNTALLKVPVYSSLADCLQEQKLDAVHVCVHTELHYPLVKEALKNDLHVLVEKPFVLDVEQGEELVALAAEKKRVLMVAHVVRFMSPYQKLLGFIETKEYGDLKFLSLSRFSGVPQWGQWLEKQKNYGISGGALFDLVIHDIDFAAFAVGIPSELSNKTILPGKLSRHDYVLATWHYPDSDLVVRIEGGNVFHARFPFRAEYTAVFEQATVSYSISDAENILVSGHTEQTTIPANDLGDGYFNEIQLFYAALQKGELPEKYSPESALETIRLCYRHAE</sequence>
<feature type="domain" description="Gfo/Idh/MocA-like oxidoreductase N-terminal" evidence="1">
    <location>
        <begin position="3"/>
        <end position="135"/>
    </location>
</feature>
<evidence type="ECO:0000259" key="2">
    <source>
        <dbReference type="Pfam" id="PF22725"/>
    </source>
</evidence>
<evidence type="ECO:0000313" key="4">
    <source>
        <dbReference type="Proteomes" id="UP000265926"/>
    </source>
</evidence>
<evidence type="ECO:0000259" key="1">
    <source>
        <dbReference type="Pfam" id="PF01408"/>
    </source>
</evidence>
<dbReference type="AlphaFoldDB" id="A0A399T2G1"/>
<gene>
    <name evidence="3" type="ORF">D1614_06115</name>
</gene>
<dbReference type="OrthoDB" id="9815825at2"/>
<dbReference type="Pfam" id="PF01408">
    <property type="entry name" value="GFO_IDH_MocA"/>
    <property type="match status" value="1"/>
</dbReference>
<evidence type="ECO:0000313" key="3">
    <source>
        <dbReference type="EMBL" id="RIJ49134.1"/>
    </source>
</evidence>
<dbReference type="Pfam" id="PF22725">
    <property type="entry name" value="GFO_IDH_MocA_C3"/>
    <property type="match status" value="1"/>
</dbReference>